<name>A0ABQ8Z186_9EUKA</name>
<reference evidence="2" key="1">
    <citation type="submission" date="2022-08" db="EMBL/GenBank/DDBJ databases">
        <title>Novel sulfate-reducing endosymbionts in the free-living metamonad Anaeramoeba.</title>
        <authorList>
            <person name="Jerlstrom-Hultqvist J."/>
            <person name="Cepicka I."/>
            <person name="Gallot-Lavallee L."/>
            <person name="Salas-Leiva D."/>
            <person name="Curtis B.A."/>
            <person name="Zahonova K."/>
            <person name="Pipaliya S."/>
            <person name="Dacks J."/>
            <person name="Roger A.J."/>
        </authorList>
    </citation>
    <scope>NUCLEOTIDE SEQUENCE</scope>
    <source>
        <strain evidence="2">Schooner1</strain>
    </source>
</reference>
<organism evidence="2 3">
    <name type="scientific">Anaeramoeba flamelloides</name>
    <dbReference type="NCBI Taxonomy" id="1746091"/>
    <lineage>
        <taxon>Eukaryota</taxon>
        <taxon>Metamonada</taxon>
        <taxon>Anaeramoebidae</taxon>
        <taxon>Anaeramoeba</taxon>
    </lineage>
</organism>
<dbReference type="Proteomes" id="UP001150062">
    <property type="component" value="Unassembled WGS sequence"/>
</dbReference>
<dbReference type="InterPro" id="IPR037474">
    <property type="entry name" value="ScaA"/>
</dbReference>
<feature type="region of interest" description="Disordered" evidence="1">
    <location>
        <begin position="870"/>
        <end position="900"/>
    </location>
</feature>
<evidence type="ECO:0000313" key="3">
    <source>
        <dbReference type="Proteomes" id="UP001150062"/>
    </source>
</evidence>
<evidence type="ECO:0000256" key="1">
    <source>
        <dbReference type="SAM" id="MobiDB-lite"/>
    </source>
</evidence>
<dbReference type="EMBL" id="JAOAOG010000073">
    <property type="protein sequence ID" value="KAJ6250640.1"/>
    <property type="molecule type" value="Genomic_DNA"/>
</dbReference>
<gene>
    <name evidence="2" type="ORF">M0813_15451</name>
</gene>
<accession>A0ABQ8Z186</accession>
<evidence type="ECO:0000313" key="2">
    <source>
        <dbReference type="EMBL" id="KAJ6250640.1"/>
    </source>
</evidence>
<dbReference type="PANTHER" id="PTHR37516:SF1">
    <property type="entry name" value="SCA1 COMPLEX SCAFFOLD PROTEIN SCAA"/>
    <property type="match status" value="1"/>
</dbReference>
<proteinExistence type="predicted"/>
<comment type="caution">
    <text evidence="2">The sequence shown here is derived from an EMBL/GenBank/DDBJ whole genome shotgun (WGS) entry which is preliminary data.</text>
</comment>
<dbReference type="PANTHER" id="PTHR37516">
    <property type="entry name" value="SCA1 COMPLEX SCAFFOLD PROTEIN SCAA"/>
    <property type="match status" value="1"/>
</dbReference>
<sequence>MITKTQKSNKLPFTKQFMGFRGSYDGPLVNPKTQIKTTKLENKYSENIPVFLDTQGNLYDLYYCPINQSQKLINYREEDLPNLEELSIVTNEESQKRGERTKIYSQITCKDPKEIHPFPDPENYETFEQFEQASLKWEEQIEQAFGLLQLPELVGGNFYRLKDTTKKKFFSDTDGRTETETDMVTENDLITENEGEIEEDEENEETEGTEVIPEMKLEDDKPILKKNEEFEIYKMLQNDKNEKMEIKNDEFSVDLKKVLLGSDPWDASLLPAEPKPNYYKTFGEYERACRRWSQIVVGQLKSMPMHARQLEKQALLKSYKKKIKKTKKKQFNDFVRNYSTWRENVIYNVESQQKHFFNKKDFSLTKPYPKNPLVGKLMNKQTISNDNYSVKKSQKLDISTFTIRKKNPTEGIWDLLNQETQNTIKSIFEKFYSKISTNEKLYDSSHPPLLGQFKPLKMRSNSQSSTTKSEKLSVFRYERIDIKKEIEQQRFICPNKIEDVKIMFEIPKYDLPKAIPFKNLKSRENYREYEEKIKYQDLSFRFKHFYSRHNYHCNPPSIFPEFKAYDKLITNLNLHYYLQVILIEYSDDINKSNDSLQILIRGQLNEISNKIITLLKKEPKILGKIIFKGIALRSSKVSLYFLFLLIRIFNINPEIILPDSIDELAIIDQFELLGLSKFIHSQCAAKLILQLFKKEEFIKKFAMGYSIDFDLLIGQLFAHSSMLEFVDIHQNNKVLQSGMMNEINSYLTKEKIFDEYEYENENESTSNNLKNKGLLREKNILRRPPSITILITNYFGVIYKQLPNNKKLIDLSESIILSEKLYNEIIAKLKKNIKKHSPSLVLIASFLSQMVKCLVKMNLIIGNHQIVSNNKKKRDKKERNDGHTSSKSMGGGSSGSGRRRRFRSLSLKKGQVKSPMIDKGKEIRDDLQNFLQNEDIKEKLKKSQIVIKQNKILQILNLINDAPEDAFGLKRFLIKILMYLLRVRSIFLEVYQNGLLFENLIKLCTQIKDFRLNKTSWKLFYQLIVYHSETIPFLIENQLMKQFVDLLTISSGIGVINQLYYLNKIFNMPQIEKKKFLNVDRYRYKRSYESHPIKSYIRDSKAISSFFESNLHYTRFIRLFKRYIITFAGAPFSNLAQIYYTIMDQKYCSKLKNEFKSSQEYKEALNWFAQNRVFSDQSNDKNGKKIKKRQKSLFKF</sequence>
<keyword evidence="3" id="KW-1185">Reference proteome</keyword>
<protein>
    <submittedName>
        <fullName evidence="2">Sca1 complex scaffold protein scaa</fullName>
    </submittedName>
</protein>